<sequence>MDTKKVIIVDDNELSVEGIYKNIDWHELGAEVSYITTNASEVADKIHTMEIDLIISDICMPGMNGLDLSKAVLGSKPYTKIILISAYDDFEFAKEAIRIGVCDYVEKPVDYAYLQQVAARVLKESEQEKMILQQLQQSRPAMIRKFYSELLETSPDDAEFFLADQAAYMGLDIDEDEYICAVIQIDNFIEAKNMFGIERYHVLVMSLAAEVERSFSRYGLSYTLTQGNNLMVILGNKTGTDDSFYSSVYKQFSDILDKHASSPLSLTIGIGDIVPCVWQVSTSYRNAKNATGYRFIFGEGHIFNIHDIRRNRTRSAFFTAGTAGDEERLVRLISQKDLSGLRQFTDSLAVELVDHYIDKNGIIACIYSMLARLNRFLYDTEVDTAQLQNSIKSMFADLDQFQTCAQICDRLYDICAECCSQLQESVQSQHNQIAGQVVSYIEDHYMNADMSIHDISSHLNISANYLGVLFKKVKGHTISDFITTVRIQKARELLSCTQLKIMEISEKVGYANPYYFSASFKKRTGQTPSEYRSAEQIGP</sequence>
<keyword evidence="2" id="KW-0238">DNA-binding</keyword>
<dbReference type="PANTHER" id="PTHR43280:SF28">
    <property type="entry name" value="HTH-TYPE TRANSCRIPTIONAL ACTIVATOR RHAS"/>
    <property type="match status" value="1"/>
</dbReference>
<accession>A0ABV5BD24</accession>
<dbReference type="Gene3D" id="3.40.50.2300">
    <property type="match status" value="1"/>
</dbReference>
<dbReference type="InterPro" id="IPR001789">
    <property type="entry name" value="Sig_transdc_resp-reg_receiver"/>
</dbReference>
<feature type="domain" description="Response regulatory" evidence="6">
    <location>
        <begin position="5"/>
        <end position="122"/>
    </location>
</feature>
<name>A0ABV5BD24_9BACL</name>
<dbReference type="SMART" id="SM00448">
    <property type="entry name" value="REC"/>
    <property type="match status" value="1"/>
</dbReference>
<dbReference type="CDD" id="cd17536">
    <property type="entry name" value="REC_YesN-like"/>
    <property type="match status" value="1"/>
</dbReference>
<gene>
    <name evidence="7" type="ORF">ACE3NQ_17670</name>
</gene>
<keyword evidence="4" id="KW-0597">Phosphoprotein</keyword>
<reference evidence="7 8" key="1">
    <citation type="submission" date="2024-09" db="EMBL/GenBank/DDBJ databases">
        <authorList>
            <person name="Ruan L."/>
        </authorList>
    </citation>
    <scope>NUCLEOTIDE SEQUENCE [LARGE SCALE GENOMIC DNA]</scope>
    <source>
        <strain evidence="7 8">D33</strain>
    </source>
</reference>
<dbReference type="InterPro" id="IPR018060">
    <property type="entry name" value="HTH_AraC"/>
</dbReference>
<dbReference type="EMBL" id="JBHILM010000020">
    <property type="protein sequence ID" value="MFB5682749.1"/>
    <property type="molecule type" value="Genomic_DNA"/>
</dbReference>
<dbReference type="Gene3D" id="1.10.10.60">
    <property type="entry name" value="Homeodomain-like"/>
    <property type="match status" value="2"/>
</dbReference>
<dbReference type="InterPro" id="IPR009057">
    <property type="entry name" value="Homeodomain-like_sf"/>
</dbReference>
<organism evidence="7 8">
    <name type="scientific">Paenibacillus terreus</name>
    <dbReference type="NCBI Taxonomy" id="1387834"/>
    <lineage>
        <taxon>Bacteria</taxon>
        <taxon>Bacillati</taxon>
        <taxon>Bacillota</taxon>
        <taxon>Bacilli</taxon>
        <taxon>Bacillales</taxon>
        <taxon>Paenibacillaceae</taxon>
        <taxon>Paenibacillus</taxon>
    </lineage>
</organism>
<dbReference type="PANTHER" id="PTHR43280">
    <property type="entry name" value="ARAC-FAMILY TRANSCRIPTIONAL REGULATOR"/>
    <property type="match status" value="1"/>
</dbReference>
<dbReference type="InterPro" id="IPR011006">
    <property type="entry name" value="CheY-like_superfamily"/>
</dbReference>
<dbReference type="Pfam" id="PF12833">
    <property type="entry name" value="HTH_18"/>
    <property type="match status" value="1"/>
</dbReference>
<feature type="domain" description="HTH araC/xylS-type" evidence="5">
    <location>
        <begin position="435"/>
        <end position="534"/>
    </location>
</feature>
<dbReference type="PROSITE" id="PS01124">
    <property type="entry name" value="HTH_ARAC_FAMILY_2"/>
    <property type="match status" value="1"/>
</dbReference>
<dbReference type="SMART" id="SM00342">
    <property type="entry name" value="HTH_ARAC"/>
    <property type="match status" value="1"/>
</dbReference>
<evidence type="ECO:0000256" key="3">
    <source>
        <dbReference type="ARBA" id="ARBA00023163"/>
    </source>
</evidence>
<dbReference type="PRINTS" id="PR00032">
    <property type="entry name" value="HTHARAC"/>
</dbReference>
<dbReference type="PROSITE" id="PS50110">
    <property type="entry name" value="RESPONSE_REGULATORY"/>
    <property type="match status" value="1"/>
</dbReference>
<dbReference type="InterPro" id="IPR020449">
    <property type="entry name" value="Tscrpt_reg_AraC-type_HTH"/>
</dbReference>
<dbReference type="InterPro" id="IPR018062">
    <property type="entry name" value="HTH_AraC-typ_CS"/>
</dbReference>
<dbReference type="SUPFAM" id="SSF52172">
    <property type="entry name" value="CheY-like"/>
    <property type="match status" value="1"/>
</dbReference>
<dbReference type="Pfam" id="PF00072">
    <property type="entry name" value="Response_reg"/>
    <property type="match status" value="1"/>
</dbReference>
<evidence type="ECO:0000256" key="1">
    <source>
        <dbReference type="ARBA" id="ARBA00023015"/>
    </source>
</evidence>
<dbReference type="RefSeq" id="WP_375526501.1">
    <property type="nucleotide sequence ID" value="NZ_JBHILM010000020.1"/>
</dbReference>
<evidence type="ECO:0000259" key="6">
    <source>
        <dbReference type="PROSITE" id="PS50110"/>
    </source>
</evidence>
<dbReference type="InterPro" id="IPR041522">
    <property type="entry name" value="CdaR_GGDEF"/>
</dbReference>
<dbReference type="SUPFAM" id="SSF46689">
    <property type="entry name" value="Homeodomain-like"/>
    <property type="match status" value="1"/>
</dbReference>
<keyword evidence="3" id="KW-0804">Transcription</keyword>
<evidence type="ECO:0000313" key="8">
    <source>
        <dbReference type="Proteomes" id="UP001580407"/>
    </source>
</evidence>
<feature type="modified residue" description="4-aspartylphosphate" evidence="4">
    <location>
        <position position="57"/>
    </location>
</feature>
<dbReference type="Proteomes" id="UP001580407">
    <property type="component" value="Unassembled WGS sequence"/>
</dbReference>
<protein>
    <submittedName>
        <fullName evidence="7">Response regulator</fullName>
    </submittedName>
</protein>
<evidence type="ECO:0000256" key="2">
    <source>
        <dbReference type="ARBA" id="ARBA00023125"/>
    </source>
</evidence>
<evidence type="ECO:0000256" key="4">
    <source>
        <dbReference type="PROSITE-ProRule" id="PRU00169"/>
    </source>
</evidence>
<dbReference type="Pfam" id="PF17853">
    <property type="entry name" value="GGDEF_2"/>
    <property type="match status" value="1"/>
</dbReference>
<evidence type="ECO:0000313" key="7">
    <source>
        <dbReference type="EMBL" id="MFB5682749.1"/>
    </source>
</evidence>
<keyword evidence="8" id="KW-1185">Reference proteome</keyword>
<proteinExistence type="predicted"/>
<dbReference type="PROSITE" id="PS00041">
    <property type="entry name" value="HTH_ARAC_FAMILY_1"/>
    <property type="match status" value="1"/>
</dbReference>
<keyword evidence="1" id="KW-0805">Transcription regulation</keyword>
<evidence type="ECO:0000259" key="5">
    <source>
        <dbReference type="PROSITE" id="PS01124"/>
    </source>
</evidence>
<comment type="caution">
    <text evidence="7">The sequence shown here is derived from an EMBL/GenBank/DDBJ whole genome shotgun (WGS) entry which is preliminary data.</text>
</comment>